<dbReference type="EMBL" id="LKHV02000001">
    <property type="protein sequence ID" value="MCS5707778.1"/>
    <property type="molecule type" value="Genomic_DNA"/>
</dbReference>
<reference evidence="2" key="2">
    <citation type="journal article" date="2016" name="Genome Announc.">
        <title>Draft Genome Sequences of Two Novel Amoeba-Resistant Intranuclear Bacteria, 'Candidatus Berkiella cookevillensis' and 'Candidatus Berkiella aquae'.</title>
        <authorList>
            <person name="Mehari Y.T."/>
            <person name="Arivett B.A."/>
            <person name="Farone A.L."/>
            <person name="Gunderson J.H."/>
            <person name="Farone M.B."/>
        </authorList>
    </citation>
    <scope>NUCLEOTIDE SEQUENCE</scope>
    <source>
        <strain evidence="2">CC99</strain>
    </source>
</reference>
<evidence type="ECO:0000313" key="2">
    <source>
        <dbReference type="EMBL" id="MCS5707778.1"/>
    </source>
</evidence>
<dbReference type="GO" id="GO:0004521">
    <property type="term" value="F:RNA endonuclease activity"/>
    <property type="evidence" value="ECO:0007669"/>
    <property type="project" value="TreeGrafter"/>
</dbReference>
<dbReference type="EMBL" id="LKHV01000022">
    <property type="protein sequence ID" value="KRG17248.1"/>
    <property type="molecule type" value="Genomic_DNA"/>
</dbReference>
<dbReference type="GO" id="GO:0006402">
    <property type="term" value="P:mRNA catabolic process"/>
    <property type="evidence" value="ECO:0007669"/>
    <property type="project" value="TreeGrafter"/>
</dbReference>
<dbReference type="AlphaFoldDB" id="A0A0Q9Y8X7"/>
<dbReference type="PANTHER" id="PTHR33988">
    <property type="entry name" value="ENDORIBONUCLEASE MAZF-RELATED"/>
    <property type="match status" value="1"/>
</dbReference>
<organism evidence="1">
    <name type="scientific">Candidatus Berkiella cookevillensis</name>
    <dbReference type="NCBI Taxonomy" id="437022"/>
    <lineage>
        <taxon>Bacteria</taxon>
        <taxon>Pseudomonadati</taxon>
        <taxon>Pseudomonadota</taxon>
        <taxon>Gammaproteobacteria</taxon>
        <taxon>Candidatus Berkiellales</taxon>
        <taxon>Candidatus Berkiellaceae</taxon>
        <taxon>Candidatus Berkiella</taxon>
    </lineage>
</organism>
<dbReference type="SUPFAM" id="SSF50118">
    <property type="entry name" value="Cell growth inhibitor/plasmid maintenance toxic component"/>
    <property type="match status" value="1"/>
</dbReference>
<dbReference type="PANTHER" id="PTHR33988:SF2">
    <property type="entry name" value="ENDORIBONUCLEASE MAZF"/>
    <property type="match status" value="1"/>
</dbReference>
<proteinExistence type="predicted"/>
<reference evidence="2" key="3">
    <citation type="submission" date="2021-06" db="EMBL/GenBank/DDBJ databases">
        <title>Genomic Description and Analysis of Intracellular Bacteria, Candidatus Berkiella cookevillensis and Candidatus Berkiella aquae.</title>
        <authorList>
            <person name="Kidane D.T."/>
            <person name="Mehari Y.T."/>
            <person name="Rice F.C."/>
            <person name="Arivett B.A."/>
            <person name="Farone A.L."/>
            <person name="Berk S.G."/>
            <person name="Farone M.B."/>
        </authorList>
    </citation>
    <scope>NUCLEOTIDE SEQUENCE</scope>
    <source>
        <strain evidence="2">CC99</strain>
    </source>
</reference>
<dbReference type="GO" id="GO:0016075">
    <property type="term" value="P:rRNA catabolic process"/>
    <property type="evidence" value="ECO:0007669"/>
    <property type="project" value="TreeGrafter"/>
</dbReference>
<keyword evidence="3" id="KW-1185">Reference proteome</keyword>
<protein>
    <submittedName>
        <fullName evidence="1">Toxin MazF</fullName>
    </submittedName>
    <submittedName>
        <fullName evidence="2">Type II toxin-antitoxin system PemK/MazF family toxin</fullName>
    </submittedName>
</protein>
<dbReference type="Gene3D" id="2.30.30.110">
    <property type="match status" value="1"/>
</dbReference>
<evidence type="ECO:0000313" key="3">
    <source>
        <dbReference type="Proteomes" id="UP000051494"/>
    </source>
</evidence>
<sequence length="108" mass="12143">MHQRGEVYWVEELENSGSEIRKKRPWVIMGINAINRARSTIIAIPLSTSASERPPLSVKVSMKGQRVVAICDQIRAIDKTRFLNKVDKLSTLDISLIEENLTKILGLG</sequence>
<dbReference type="InterPro" id="IPR011067">
    <property type="entry name" value="Plasmid_toxin/cell-grow_inhib"/>
</dbReference>
<reference evidence="1" key="1">
    <citation type="submission" date="2015-09" db="EMBL/GenBank/DDBJ databases">
        <title>Draft Genome Sequences of Two Novel Amoeba-resistant Intranuclear Bacteria, Candidatus Berkiella cookevillensis and Candidatus Berkiella aquae.</title>
        <authorList>
            <person name="Mehari Y.T."/>
            <person name="Arivett B.A."/>
            <person name="Farone A.L."/>
            <person name="Gunderson J.H."/>
            <person name="Farone M.B."/>
        </authorList>
    </citation>
    <scope>NUCLEOTIDE SEQUENCE [LARGE SCALE GENOMIC DNA]</scope>
    <source>
        <strain evidence="1">CC99</strain>
    </source>
</reference>
<dbReference type="Proteomes" id="UP000051494">
    <property type="component" value="Unassembled WGS sequence"/>
</dbReference>
<gene>
    <name evidence="2" type="ORF">CC99x_002545</name>
    <name evidence="1" type="ORF">CC99x_02499</name>
</gene>
<evidence type="ECO:0000313" key="1">
    <source>
        <dbReference type="EMBL" id="KRG17248.1"/>
    </source>
</evidence>
<dbReference type="Pfam" id="PF02452">
    <property type="entry name" value="PemK_toxin"/>
    <property type="match status" value="1"/>
</dbReference>
<dbReference type="RefSeq" id="WP_057625583.1">
    <property type="nucleotide sequence ID" value="NZ_LKHV02000001.1"/>
</dbReference>
<name>A0A0Q9Y8X7_9GAMM</name>
<dbReference type="STRING" id="437022.CC99x_02499"/>
<dbReference type="GO" id="GO:0003677">
    <property type="term" value="F:DNA binding"/>
    <property type="evidence" value="ECO:0007669"/>
    <property type="project" value="InterPro"/>
</dbReference>
<dbReference type="OrthoDB" id="9808744at2"/>
<accession>A0A0Q9Y8X7</accession>
<comment type="caution">
    <text evidence="1">The sequence shown here is derived from an EMBL/GenBank/DDBJ whole genome shotgun (WGS) entry which is preliminary data.</text>
</comment>
<dbReference type="InterPro" id="IPR003477">
    <property type="entry name" value="PemK-like"/>
</dbReference>